<dbReference type="GO" id="GO:0003844">
    <property type="term" value="F:1,4-alpha-glucan branching enzyme activity"/>
    <property type="evidence" value="ECO:0007669"/>
    <property type="project" value="UniProtKB-UniRule"/>
</dbReference>
<evidence type="ECO:0000256" key="11">
    <source>
        <dbReference type="PIRSR" id="PIRSR000463-1"/>
    </source>
</evidence>
<evidence type="ECO:0000256" key="1">
    <source>
        <dbReference type="ARBA" id="ARBA00000826"/>
    </source>
</evidence>
<proteinExistence type="inferred from homology"/>
<evidence type="ECO:0000256" key="5">
    <source>
        <dbReference type="ARBA" id="ARBA00022600"/>
    </source>
</evidence>
<dbReference type="SMART" id="SM00642">
    <property type="entry name" value="Aamy"/>
    <property type="match status" value="1"/>
</dbReference>
<dbReference type="SUPFAM" id="SSF81296">
    <property type="entry name" value="E set domains"/>
    <property type="match status" value="2"/>
</dbReference>
<dbReference type="InterPro" id="IPR006407">
    <property type="entry name" value="GlgB"/>
</dbReference>
<dbReference type="FunFam" id="3.20.20.80:FF:000003">
    <property type="entry name" value="1,4-alpha-glucan branching enzyme GlgB"/>
    <property type="match status" value="1"/>
</dbReference>
<dbReference type="PANTHER" id="PTHR43651">
    <property type="entry name" value="1,4-ALPHA-GLUCAN-BRANCHING ENZYME"/>
    <property type="match status" value="1"/>
</dbReference>
<evidence type="ECO:0000256" key="2">
    <source>
        <dbReference type="ARBA" id="ARBA00002953"/>
    </source>
</evidence>
<comment type="similarity">
    <text evidence="4 10">Belongs to the glycosyl hydrolase 13 family. GlgB subfamily.</text>
</comment>
<dbReference type="EMBL" id="JAZHOF010000010">
    <property type="protein sequence ID" value="MEJ8574219.1"/>
    <property type="molecule type" value="Genomic_DNA"/>
</dbReference>
<gene>
    <name evidence="10 13" type="primary">glgB</name>
    <name evidence="13" type="ORF">V3328_22235</name>
</gene>
<dbReference type="InterPro" id="IPR006047">
    <property type="entry name" value="GH13_cat_dom"/>
</dbReference>
<dbReference type="Gene3D" id="2.60.40.1180">
    <property type="entry name" value="Golgi alpha-mannosidase II"/>
    <property type="match status" value="1"/>
</dbReference>
<dbReference type="CDD" id="cd02855">
    <property type="entry name" value="E_set_GBE_prok_N"/>
    <property type="match status" value="1"/>
</dbReference>
<dbReference type="GO" id="GO:0004553">
    <property type="term" value="F:hydrolase activity, hydrolyzing O-glycosyl compounds"/>
    <property type="evidence" value="ECO:0007669"/>
    <property type="project" value="InterPro"/>
</dbReference>
<dbReference type="SUPFAM" id="SSF51011">
    <property type="entry name" value="Glycosyl hydrolase domain"/>
    <property type="match status" value="1"/>
</dbReference>
<dbReference type="Pfam" id="PF22019">
    <property type="entry name" value="GlgB_N"/>
    <property type="match status" value="1"/>
</dbReference>
<sequence>MKSGATSSLDPAMSPQDMEAIVRGQHGNPFSVLGMHGGDGSPLVVNVFAPDAAEVTVIDARRDKRVGALERVHPEGIFSGRLKGRKACFPYRLELSAGSHTWQREDPYRFPPVLGELDEYLLGEGRHLELYRRLGAHPMVHEGVAGVAFSVWAPNARRVSVVGPFNAWDGRRHIMRKRYGAGLWELFVPGIEPGSLYKYEIVGVQGDVLPLKADPLSFSQENPPATASIVSGLGDYRWSDSTWLGERADRQDRAAPISVYEVHLSSWRRGEQGEVLDYRTLADLLVDYVTDMGFTHVELLPITEHPFTGSWGYQPIGMFAPTARHGPPEAFAAFVDRLHQAGIGVIIDWVPAHFPADAHGLVRFDGTALYEHEDPRMGFHRDWNTLIYNFGRTEVANFLQSSALFWLEHYHVDALRVDAVASMLYLDYSREPGEWIPNRYGGNENLDAIAFLRDMNTRAYERVPGIQTIAEESTAWPGVSRPVDAGGLGFGYKWNMGWMHDTLDYMSEDPVYRKYHHGKMTFGIHYGFSENFILPLSHDEVVHGKGSLFGRMPGDRWQKFANLRAYFGFMWTHPGKKLLFMGGEFGQEREWNHDQSLDWHLLSDAGHSGLQSLVRDLNRLYRGQPALHQTDTDPDGFEWIEGGDAENSVYVYLRRARSEAPPVVVVCNMTPLVRHDYRVGVPGGGTWREILNTDAEAYGGSGVANPEPLAAVEPGWHGRSHALNLTLPPLATIVLTRDS</sequence>
<organism evidence="13 14">
    <name type="scientific">Microbaculum marinum</name>
    <dbReference type="NCBI Taxonomy" id="1764581"/>
    <lineage>
        <taxon>Bacteria</taxon>
        <taxon>Pseudomonadati</taxon>
        <taxon>Pseudomonadota</taxon>
        <taxon>Alphaproteobacteria</taxon>
        <taxon>Hyphomicrobiales</taxon>
        <taxon>Tepidamorphaceae</taxon>
        <taxon>Microbaculum</taxon>
    </lineage>
</organism>
<dbReference type="Proteomes" id="UP001378188">
    <property type="component" value="Unassembled WGS sequence"/>
</dbReference>
<keyword evidence="9 10" id="KW-0119">Carbohydrate metabolism</keyword>
<evidence type="ECO:0000256" key="4">
    <source>
        <dbReference type="ARBA" id="ARBA00009000"/>
    </source>
</evidence>
<feature type="domain" description="Glycosyl hydrolase family 13 catalytic" evidence="12">
    <location>
        <begin position="261"/>
        <end position="628"/>
    </location>
</feature>
<protein>
    <recommendedName>
        <fullName evidence="10">1,4-alpha-glucan branching enzyme GlgB</fullName>
        <ecNumber evidence="10">2.4.1.18</ecNumber>
    </recommendedName>
    <alternativeName>
        <fullName evidence="10">1,4-alpha-D-glucan:1,4-alpha-D-glucan 6-glucosyl-transferase</fullName>
    </alternativeName>
    <alternativeName>
        <fullName evidence="10">Alpha-(1-&gt;4)-glucan branching enzyme</fullName>
    </alternativeName>
    <alternativeName>
        <fullName evidence="10">Glycogen branching enzyme</fullName>
        <shortName evidence="10">BE</shortName>
    </alternativeName>
</protein>
<name>A0AAW9RZ59_9HYPH</name>
<dbReference type="InterPro" id="IPR006048">
    <property type="entry name" value="A-amylase/branching_C"/>
</dbReference>
<dbReference type="NCBIfam" id="NF003811">
    <property type="entry name" value="PRK05402.1"/>
    <property type="match status" value="1"/>
</dbReference>
<evidence type="ECO:0000256" key="7">
    <source>
        <dbReference type="ARBA" id="ARBA00022679"/>
    </source>
</evidence>
<dbReference type="InterPro" id="IPR004193">
    <property type="entry name" value="Glyco_hydro_13_N"/>
</dbReference>
<accession>A0AAW9RZ59</accession>
<dbReference type="AlphaFoldDB" id="A0AAW9RZ59"/>
<feature type="active site" description="Nucleophile" evidence="10 11">
    <location>
        <position position="418"/>
    </location>
</feature>
<dbReference type="GO" id="GO:0005829">
    <property type="term" value="C:cytosol"/>
    <property type="evidence" value="ECO:0007669"/>
    <property type="project" value="TreeGrafter"/>
</dbReference>
<dbReference type="InterPro" id="IPR044143">
    <property type="entry name" value="GlgB_N_E_set_prok"/>
</dbReference>
<evidence type="ECO:0000256" key="10">
    <source>
        <dbReference type="HAMAP-Rule" id="MF_00685"/>
    </source>
</evidence>
<keyword evidence="8 10" id="KW-0320">Glycogen biosynthesis</keyword>
<dbReference type="InterPro" id="IPR014756">
    <property type="entry name" value="Ig_E-set"/>
</dbReference>
<comment type="subunit">
    <text evidence="10">Monomer.</text>
</comment>
<evidence type="ECO:0000259" key="12">
    <source>
        <dbReference type="SMART" id="SM00642"/>
    </source>
</evidence>
<reference evidence="13 14" key="1">
    <citation type="submission" date="2024-02" db="EMBL/GenBank/DDBJ databases">
        <title>Genome analysis and characterization of Microbaculum marinisediminis sp. nov., isolated from marine sediment.</title>
        <authorList>
            <person name="Du Z.-J."/>
            <person name="Ye Y.-Q."/>
            <person name="Zhang Z.-R."/>
            <person name="Yuan S.-M."/>
            <person name="Zhang X.-Y."/>
        </authorList>
    </citation>
    <scope>NUCLEOTIDE SEQUENCE [LARGE SCALE GENOMIC DNA]</scope>
    <source>
        <strain evidence="13 14">SDUM1044001</strain>
    </source>
</reference>
<evidence type="ECO:0000313" key="13">
    <source>
        <dbReference type="EMBL" id="MEJ8574219.1"/>
    </source>
</evidence>
<dbReference type="CDD" id="cd11322">
    <property type="entry name" value="AmyAc_Glg_BE"/>
    <property type="match status" value="1"/>
</dbReference>
<dbReference type="FunFam" id="2.60.40.10:FF:000169">
    <property type="entry name" value="1,4-alpha-glucan branching enzyme GlgB"/>
    <property type="match status" value="1"/>
</dbReference>
<evidence type="ECO:0000313" key="14">
    <source>
        <dbReference type="Proteomes" id="UP001378188"/>
    </source>
</evidence>
<dbReference type="Gene3D" id="3.20.20.80">
    <property type="entry name" value="Glycosidases"/>
    <property type="match status" value="1"/>
</dbReference>
<dbReference type="NCBIfam" id="NF008967">
    <property type="entry name" value="PRK12313.1"/>
    <property type="match status" value="1"/>
</dbReference>
<dbReference type="InterPro" id="IPR013783">
    <property type="entry name" value="Ig-like_fold"/>
</dbReference>
<dbReference type="InterPro" id="IPR037439">
    <property type="entry name" value="Branching_enzy"/>
</dbReference>
<dbReference type="HAMAP" id="MF_00685">
    <property type="entry name" value="GlgB"/>
    <property type="match status" value="1"/>
</dbReference>
<dbReference type="PANTHER" id="PTHR43651:SF3">
    <property type="entry name" value="1,4-ALPHA-GLUCAN-BRANCHING ENZYME"/>
    <property type="match status" value="1"/>
</dbReference>
<dbReference type="EC" id="2.4.1.18" evidence="10"/>
<dbReference type="Gene3D" id="2.60.40.10">
    <property type="entry name" value="Immunoglobulins"/>
    <property type="match status" value="2"/>
</dbReference>
<dbReference type="InterPro" id="IPR054169">
    <property type="entry name" value="GlgB_N"/>
</dbReference>
<evidence type="ECO:0000256" key="3">
    <source>
        <dbReference type="ARBA" id="ARBA00004964"/>
    </source>
</evidence>
<dbReference type="PIRSF" id="PIRSF000463">
    <property type="entry name" value="GlgB"/>
    <property type="match status" value="1"/>
</dbReference>
<dbReference type="Pfam" id="PF02922">
    <property type="entry name" value="CBM_48"/>
    <property type="match status" value="1"/>
</dbReference>
<dbReference type="SUPFAM" id="SSF51445">
    <property type="entry name" value="(Trans)glycosidases"/>
    <property type="match status" value="1"/>
</dbReference>
<comment type="pathway">
    <text evidence="3 10">Glycan biosynthesis; glycogen biosynthesis.</text>
</comment>
<keyword evidence="7 10" id="KW-0808">Transferase</keyword>
<comment type="function">
    <text evidence="2 10">Catalyzes the formation of the alpha-1,6-glucosidic linkages in glycogen by scission of a 1,4-alpha-linked oligosaccharide from growing alpha-1,4-glucan chains and the subsequent attachment of the oligosaccharide to the alpha-1,6 position.</text>
</comment>
<dbReference type="InterPro" id="IPR013780">
    <property type="entry name" value="Glyco_hydro_b"/>
</dbReference>
<evidence type="ECO:0000256" key="8">
    <source>
        <dbReference type="ARBA" id="ARBA00023056"/>
    </source>
</evidence>
<dbReference type="GO" id="GO:0005978">
    <property type="term" value="P:glycogen biosynthetic process"/>
    <property type="evidence" value="ECO:0007669"/>
    <property type="project" value="UniProtKB-UniRule"/>
</dbReference>
<dbReference type="RefSeq" id="WP_340331919.1">
    <property type="nucleotide sequence ID" value="NZ_JAZHOF010000010.1"/>
</dbReference>
<comment type="catalytic activity">
    <reaction evidence="1 10">
        <text>Transfers a segment of a (1-&gt;4)-alpha-D-glucan chain to a primary hydroxy group in a similar glucan chain.</text>
        <dbReference type="EC" id="2.4.1.18"/>
    </reaction>
</comment>
<dbReference type="InterPro" id="IPR017853">
    <property type="entry name" value="GH"/>
</dbReference>
<keyword evidence="14" id="KW-1185">Reference proteome</keyword>
<evidence type="ECO:0000256" key="9">
    <source>
        <dbReference type="ARBA" id="ARBA00023277"/>
    </source>
</evidence>
<dbReference type="FunFam" id="2.60.40.1180:FF:000002">
    <property type="entry name" value="1,4-alpha-glucan branching enzyme GlgB"/>
    <property type="match status" value="1"/>
</dbReference>
<feature type="active site" description="Proton donor" evidence="10 11">
    <location>
        <position position="471"/>
    </location>
</feature>
<dbReference type="Pfam" id="PF02806">
    <property type="entry name" value="Alpha-amylase_C"/>
    <property type="match status" value="1"/>
</dbReference>
<dbReference type="GO" id="GO:0043169">
    <property type="term" value="F:cation binding"/>
    <property type="evidence" value="ECO:0007669"/>
    <property type="project" value="InterPro"/>
</dbReference>
<evidence type="ECO:0000256" key="6">
    <source>
        <dbReference type="ARBA" id="ARBA00022676"/>
    </source>
</evidence>
<keyword evidence="5 10" id="KW-0321">Glycogen metabolism</keyword>
<comment type="caution">
    <text evidence="13">The sequence shown here is derived from an EMBL/GenBank/DDBJ whole genome shotgun (WGS) entry which is preliminary data.</text>
</comment>
<dbReference type="NCBIfam" id="TIGR01515">
    <property type="entry name" value="branching_enzym"/>
    <property type="match status" value="1"/>
</dbReference>
<keyword evidence="6 10" id="KW-0328">Glycosyltransferase</keyword>